<evidence type="ECO:0000313" key="10">
    <source>
        <dbReference type="Ensembl" id="ENSSFOP00015018186.2"/>
    </source>
</evidence>
<evidence type="ECO:0000256" key="4">
    <source>
        <dbReference type="ARBA" id="ARBA00022763"/>
    </source>
</evidence>
<dbReference type="CTD" id="5884"/>
<dbReference type="Proteomes" id="UP000694397">
    <property type="component" value="Chromosome 6"/>
</dbReference>
<reference evidence="10 11" key="1">
    <citation type="submission" date="2019-04" db="EMBL/GenBank/DDBJ databases">
        <authorList>
            <consortium name="Wellcome Sanger Institute Data Sharing"/>
        </authorList>
    </citation>
    <scope>NUCLEOTIDE SEQUENCE [LARGE SCALE GENOMIC DNA]</scope>
</reference>
<evidence type="ECO:0000259" key="9">
    <source>
        <dbReference type="SMART" id="SM00382"/>
    </source>
</evidence>
<feature type="domain" description="AAA+ ATPase" evidence="9">
    <location>
        <begin position="132"/>
        <end position="291"/>
    </location>
</feature>
<evidence type="ECO:0000256" key="2">
    <source>
        <dbReference type="ARBA" id="ARBA00006168"/>
    </source>
</evidence>
<dbReference type="AlphaFoldDB" id="A0A8C9V3H9"/>
<dbReference type="NCBIfam" id="TIGR00602">
    <property type="entry name" value="rad24"/>
    <property type="match status" value="1"/>
</dbReference>
<dbReference type="Gene3D" id="3.40.50.300">
    <property type="entry name" value="P-loop containing nucleotide triphosphate hydrolases"/>
    <property type="match status" value="1"/>
</dbReference>
<dbReference type="GO" id="GO:0005634">
    <property type="term" value="C:nucleus"/>
    <property type="evidence" value="ECO:0007669"/>
    <property type="project" value="UniProtKB-SubCell"/>
</dbReference>
<name>A0A8C9V3H9_SCLFO</name>
<keyword evidence="4" id="KW-0227">DNA damage</keyword>
<proteinExistence type="inferred from homology"/>
<evidence type="ECO:0000256" key="1">
    <source>
        <dbReference type="ARBA" id="ARBA00004123"/>
    </source>
</evidence>
<feature type="compositionally biased region" description="Acidic residues" evidence="8">
    <location>
        <begin position="679"/>
        <end position="695"/>
    </location>
</feature>
<reference evidence="10" key="3">
    <citation type="submission" date="2025-09" db="UniProtKB">
        <authorList>
            <consortium name="Ensembl"/>
        </authorList>
    </citation>
    <scope>IDENTIFICATION</scope>
</reference>
<evidence type="ECO:0000313" key="11">
    <source>
        <dbReference type="Proteomes" id="UP000694397"/>
    </source>
</evidence>
<dbReference type="InterPro" id="IPR003593">
    <property type="entry name" value="AAA+_ATPase"/>
</dbReference>
<evidence type="ECO:0000256" key="7">
    <source>
        <dbReference type="ARBA" id="ARBA00023306"/>
    </source>
</evidence>
<dbReference type="GO" id="GO:0031389">
    <property type="term" value="C:Rad17 RFC-like complex"/>
    <property type="evidence" value="ECO:0007669"/>
    <property type="project" value="InterPro"/>
</dbReference>
<feature type="region of interest" description="Disordered" evidence="8">
    <location>
        <begin position="627"/>
        <end position="695"/>
    </location>
</feature>
<protein>
    <submittedName>
        <fullName evidence="10">RAD17 checkpoint clamp loader component</fullName>
    </submittedName>
</protein>
<dbReference type="GO" id="GO:0000077">
    <property type="term" value="P:DNA damage checkpoint signaling"/>
    <property type="evidence" value="ECO:0007669"/>
    <property type="project" value="InterPro"/>
</dbReference>
<dbReference type="InterPro" id="IPR004582">
    <property type="entry name" value="Checkpoint_prot_Rad17_Rad24"/>
</dbReference>
<keyword evidence="7" id="KW-0131">Cell cycle</keyword>
<sequence>MSKLPVEGKASSSKSGSWVEPSFGELCGGSRLKLPSSLEKDLRCSEARSRKTKTKTSSSCDSDDAGIKRKLNSCAPEPEPRGRPSKDVARRDVSWVDKHSPRTQGDLAVHKKKIEEVETWLKLHTCNGLEKAGAILLLTGPSGCGKTATLQVLTRELGYQVQEWSNPCSVSEFNTEQSYLQTFDPESRFSSYSGSSQIAVFQEFLLRAHKYNCLQMLGESHASAKKIILIEEFPNQFYRRPTCLHDILRRFVRTGRCPLVLIVSDSLSGDGNSRLLIPKDIQEELGICNISFNPVAPTSMMKVLNRIVTHEASKSGGRISIPNKATLELLCTGSSGDIRNAINNLQFSFTDHCVQSSFWAVKKNKSESSSSGRGTSKARSKSKSAKASDKQDDTQAVGGRDVSLFLFRALGKILYCKRQSSGETWEPRLPAHLSRHHRDMLLVEPELVVEKSHMSAELFNLYLQQNYIDFFSDIDDVAQASEYLSDADFLTADWNTQATMRDYSSSVATRGVMYANSARARADSQAFVGFRPLHKPHWLLIHKKHRENCQAARSLFVSFCLTPVSLQTELLPYLAHLTNPMRNQGQITFIQDVGQLPLKTYSGRMKFEALTDKDPGTLVLDRDELDSTLHGTGSTDSDFGPAEPVHKAPDSPKDVSSSQSAMADLPTSQPQPTPTQALMEEEEEEEFVIEEYDSD</sequence>
<dbReference type="GeneID" id="108930009"/>
<dbReference type="InterPro" id="IPR027417">
    <property type="entry name" value="P-loop_NTPase"/>
</dbReference>
<dbReference type="RefSeq" id="XP_018600508.2">
    <property type="nucleotide sequence ID" value="XM_018744992.2"/>
</dbReference>
<dbReference type="GO" id="GO:0006281">
    <property type="term" value="P:DNA repair"/>
    <property type="evidence" value="ECO:0007669"/>
    <property type="project" value="InterPro"/>
</dbReference>
<feature type="compositionally biased region" description="Basic and acidic residues" evidence="8">
    <location>
        <begin position="38"/>
        <end position="49"/>
    </location>
</feature>
<evidence type="ECO:0000256" key="5">
    <source>
        <dbReference type="ARBA" id="ARBA00022840"/>
    </source>
</evidence>
<evidence type="ECO:0000256" key="6">
    <source>
        <dbReference type="ARBA" id="ARBA00023242"/>
    </source>
</evidence>
<dbReference type="GO" id="GO:0003689">
    <property type="term" value="F:DNA clamp loader activity"/>
    <property type="evidence" value="ECO:0007669"/>
    <property type="project" value="InterPro"/>
</dbReference>
<organism evidence="10 11">
    <name type="scientific">Scleropages formosus</name>
    <name type="common">Asian bonytongue</name>
    <name type="synonym">Osteoglossum formosum</name>
    <dbReference type="NCBI Taxonomy" id="113540"/>
    <lineage>
        <taxon>Eukaryota</taxon>
        <taxon>Metazoa</taxon>
        <taxon>Chordata</taxon>
        <taxon>Craniata</taxon>
        <taxon>Vertebrata</taxon>
        <taxon>Euteleostomi</taxon>
        <taxon>Actinopterygii</taxon>
        <taxon>Neopterygii</taxon>
        <taxon>Teleostei</taxon>
        <taxon>Osteoglossocephala</taxon>
        <taxon>Osteoglossomorpha</taxon>
        <taxon>Osteoglossiformes</taxon>
        <taxon>Osteoglossidae</taxon>
        <taxon>Scleropages</taxon>
    </lineage>
</organism>
<dbReference type="OrthoDB" id="10265971at2759"/>
<dbReference type="SMART" id="SM00382">
    <property type="entry name" value="AAA"/>
    <property type="match status" value="1"/>
</dbReference>
<comment type="subcellular location">
    <subcellularLocation>
        <location evidence="1">Nucleus</location>
    </subcellularLocation>
</comment>
<dbReference type="GeneTree" id="ENSGT00440000039046"/>
<evidence type="ECO:0000256" key="3">
    <source>
        <dbReference type="ARBA" id="ARBA00022741"/>
    </source>
</evidence>
<feature type="compositionally biased region" description="Basic and acidic residues" evidence="8">
    <location>
        <begin position="644"/>
        <end position="653"/>
    </location>
</feature>
<dbReference type="InterPro" id="IPR018324">
    <property type="entry name" value="Rad17/Rad24_fun/met"/>
</dbReference>
<feature type="compositionally biased region" description="Low complexity" evidence="8">
    <location>
        <begin position="666"/>
        <end position="676"/>
    </location>
</feature>
<keyword evidence="6" id="KW-0539">Nucleus</keyword>
<keyword evidence="3" id="KW-0547">Nucleotide-binding</keyword>
<dbReference type="KEGG" id="sfm:108930009"/>
<dbReference type="Ensembl" id="ENSSFOT00015018396.2">
    <property type="protein sequence ID" value="ENSSFOP00015018186.2"/>
    <property type="gene ID" value="ENSSFOG00015011680.2"/>
</dbReference>
<feature type="compositionally biased region" description="Basic and acidic residues" evidence="8">
    <location>
        <begin position="78"/>
        <end position="100"/>
    </location>
</feature>
<gene>
    <name evidence="10" type="primary">RAD17</name>
    <name evidence="10" type="synonym">rad17</name>
</gene>
<keyword evidence="11" id="KW-1185">Reference proteome</keyword>
<feature type="region of interest" description="Disordered" evidence="8">
    <location>
        <begin position="365"/>
        <end position="394"/>
    </location>
</feature>
<dbReference type="GO" id="GO:0033314">
    <property type="term" value="P:mitotic DNA replication checkpoint signaling"/>
    <property type="evidence" value="ECO:0007669"/>
    <property type="project" value="TreeGrafter"/>
</dbReference>
<dbReference type="PANTHER" id="PTHR12172">
    <property type="entry name" value="CELL CYCLE CHECKPOINT PROTEIN RAD17"/>
    <property type="match status" value="1"/>
</dbReference>
<dbReference type="SUPFAM" id="SSF52540">
    <property type="entry name" value="P-loop containing nucleoside triphosphate hydrolases"/>
    <property type="match status" value="1"/>
</dbReference>
<accession>A0A8C9V3H9</accession>
<comment type="similarity">
    <text evidence="2">Belongs to the rad17/RAD24 family.</text>
</comment>
<dbReference type="FunFam" id="3.40.50.300:FF:001661">
    <property type="entry name" value="RAD17 checkpoint clamp loader component"/>
    <property type="match status" value="1"/>
</dbReference>
<dbReference type="GO" id="GO:0003682">
    <property type="term" value="F:chromatin binding"/>
    <property type="evidence" value="ECO:0007669"/>
    <property type="project" value="TreeGrafter"/>
</dbReference>
<dbReference type="PANTHER" id="PTHR12172:SF0">
    <property type="entry name" value="CELL CYCLE CHECKPOINT PROTEIN RAD17"/>
    <property type="match status" value="1"/>
</dbReference>
<reference evidence="10" key="2">
    <citation type="submission" date="2025-08" db="UniProtKB">
        <authorList>
            <consortium name="Ensembl"/>
        </authorList>
    </citation>
    <scope>IDENTIFICATION</scope>
</reference>
<keyword evidence="5" id="KW-0067">ATP-binding</keyword>
<evidence type="ECO:0000256" key="8">
    <source>
        <dbReference type="SAM" id="MobiDB-lite"/>
    </source>
</evidence>
<dbReference type="GO" id="GO:0005524">
    <property type="term" value="F:ATP binding"/>
    <property type="evidence" value="ECO:0007669"/>
    <property type="project" value="UniProtKB-KW"/>
</dbReference>
<feature type="region of interest" description="Disordered" evidence="8">
    <location>
        <begin position="1"/>
        <end position="100"/>
    </location>
</feature>
<dbReference type="Pfam" id="PF03215">
    <property type="entry name" value="Rad17"/>
    <property type="match status" value="1"/>
</dbReference>